<dbReference type="PANTHER" id="PTHR30408:SF12">
    <property type="entry name" value="TYPE I RESTRICTION ENZYME MJAVIII SPECIFICITY SUBUNIT"/>
    <property type="match status" value="1"/>
</dbReference>
<dbReference type="Gene3D" id="1.10.287.1120">
    <property type="entry name" value="Bipartite methylase S protein"/>
    <property type="match status" value="1"/>
</dbReference>
<comment type="caution">
    <text evidence="5">The sequence shown here is derived from an EMBL/GenBank/DDBJ whole genome shotgun (WGS) entry which is preliminary data.</text>
</comment>
<reference evidence="5 6" key="1">
    <citation type="submission" date="2024-04" db="EMBL/GenBank/DDBJ databases">
        <title>Limosilactobacillus allomucosae sp. nov., a novel species isolated from wild boar faecal samples as potential probiotics for domestic pigs.</title>
        <authorList>
            <person name="Chen B."/>
        </authorList>
    </citation>
    <scope>NUCLEOTIDE SEQUENCE [LARGE SCALE GENOMIC DNA]</scope>
    <source>
        <strain evidence="5 6">WILCCON 0055</strain>
    </source>
</reference>
<evidence type="ECO:0000256" key="2">
    <source>
        <dbReference type="ARBA" id="ARBA00022747"/>
    </source>
</evidence>
<evidence type="ECO:0000313" key="6">
    <source>
        <dbReference type="Proteomes" id="UP001456307"/>
    </source>
</evidence>
<sequence>MDVRDGTHSSPKYHSTGFPLITSKNLSSTGIDFSDVSLIDKEDFDEINKRSKVDVGDILFGMIGTIGNPVIVKSTGFAIKNVALIKHGGSISNFFLFQLLKSPVFTRYIHKENAGGTQKFLGLSVIRNFCFLAPTKDEQYKMAYFLSKLDKIITLHKHKIDNLKRLKRALLQKMFV</sequence>
<keyword evidence="2" id="KW-0680">Restriction system</keyword>
<dbReference type="GO" id="GO:0004519">
    <property type="term" value="F:endonuclease activity"/>
    <property type="evidence" value="ECO:0007669"/>
    <property type="project" value="UniProtKB-KW"/>
</dbReference>
<dbReference type="InterPro" id="IPR052021">
    <property type="entry name" value="Type-I_RS_S_subunit"/>
</dbReference>
<dbReference type="SUPFAM" id="SSF116734">
    <property type="entry name" value="DNA methylase specificity domain"/>
    <property type="match status" value="1"/>
</dbReference>
<dbReference type="Pfam" id="PF01420">
    <property type="entry name" value="Methylase_S"/>
    <property type="match status" value="1"/>
</dbReference>
<dbReference type="InterPro" id="IPR044946">
    <property type="entry name" value="Restrct_endonuc_typeI_TRD_sf"/>
</dbReference>
<dbReference type="Proteomes" id="UP001456307">
    <property type="component" value="Unassembled WGS sequence"/>
</dbReference>
<dbReference type="InterPro" id="IPR000055">
    <property type="entry name" value="Restrct_endonuc_typeI_TRD"/>
</dbReference>
<evidence type="ECO:0000256" key="1">
    <source>
        <dbReference type="ARBA" id="ARBA00010923"/>
    </source>
</evidence>
<organism evidence="5 6">
    <name type="scientific">Limosilactobacillus allomucosae</name>
    <dbReference type="NCBI Taxonomy" id="3142938"/>
    <lineage>
        <taxon>Bacteria</taxon>
        <taxon>Bacillati</taxon>
        <taxon>Bacillota</taxon>
        <taxon>Bacilli</taxon>
        <taxon>Lactobacillales</taxon>
        <taxon>Lactobacillaceae</taxon>
        <taxon>Limosilactobacillus</taxon>
    </lineage>
</organism>
<comment type="similarity">
    <text evidence="1">Belongs to the type-I restriction system S methylase family.</text>
</comment>
<keyword evidence="5" id="KW-0378">Hydrolase</keyword>
<gene>
    <name evidence="5" type="ORF">AAVZ08_07295</name>
</gene>
<evidence type="ECO:0000313" key="5">
    <source>
        <dbReference type="EMBL" id="MEO5286393.1"/>
    </source>
</evidence>
<dbReference type="GO" id="GO:0016787">
    <property type="term" value="F:hydrolase activity"/>
    <property type="evidence" value="ECO:0007669"/>
    <property type="project" value="UniProtKB-KW"/>
</dbReference>
<dbReference type="PANTHER" id="PTHR30408">
    <property type="entry name" value="TYPE-1 RESTRICTION ENZYME ECOKI SPECIFICITY PROTEIN"/>
    <property type="match status" value="1"/>
</dbReference>
<keyword evidence="6" id="KW-1185">Reference proteome</keyword>
<proteinExistence type="inferred from homology"/>
<dbReference type="Gene3D" id="3.90.220.20">
    <property type="entry name" value="DNA methylase specificity domains"/>
    <property type="match status" value="1"/>
</dbReference>
<keyword evidence="3" id="KW-0238">DNA-binding</keyword>
<evidence type="ECO:0000256" key="3">
    <source>
        <dbReference type="ARBA" id="ARBA00023125"/>
    </source>
</evidence>
<dbReference type="RefSeq" id="WP_347985690.1">
    <property type="nucleotide sequence ID" value="NZ_JBCNVT010000001.1"/>
</dbReference>
<dbReference type="CDD" id="cd17246">
    <property type="entry name" value="RMtype1_S_SonII-TRD2-CR2_like"/>
    <property type="match status" value="1"/>
</dbReference>
<name>A0ABV0I5G4_9LACO</name>
<dbReference type="EC" id="3.1.21.-" evidence="5"/>
<evidence type="ECO:0000259" key="4">
    <source>
        <dbReference type="Pfam" id="PF01420"/>
    </source>
</evidence>
<keyword evidence="5" id="KW-0255">Endonuclease</keyword>
<accession>A0ABV0I5G4</accession>
<dbReference type="EMBL" id="JBCNVT010000001">
    <property type="protein sequence ID" value="MEO5286393.1"/>
    <property type="molecule type" value="Genomic_DNA"/>
</dbReference>
<keyword evidence="5" id="KW-0540">Nuclease</keyword>
<protein>
    <submittedName>
        <fullName evidence="5">Restriction endonuclease subunit S</fullName>
        <ecNumber evidence="5">3.1.21.-</ecNumber>
    </submittedName>
</protein>
<feature type="domain" description="Type I restriction modification DNA specificity" evidence="4">
    <location>
        <begin position="16"/>
        <end position="165"/>
    </location>
</feature>